<name>A0AAW2EGK4_9HYME</name>
<gene>
    <name evidence="2" type="ORF">PUN28_018542</name>
</gene>
<feature type="region of interest" description="Disordered" evidence="1">
    <location>
        <begin position="38"/>
        <end position="61"/>
    </location>
</feature>
<accession>A0AAW2EGK4</accession>
<evidence type="ECO:0000313" key="3">
    <source>
        <dbReference type="Proteomes" id="UP001430953"/>
    </source>
</evidence>
<dbReference type="EMBL" id="JADYXP020000023">
    <property type="protein sequence ID" value="KAL0102065.1"/>
    <property type="molecule type" value="Genomic_DNA"/>
</dbReference>
<reference evidence="2 3" key="1">
    <citation type="submission" date="2023-03" db="EMBL/GenBank/DDBJ databases">
        <title>High recombination rates correlate with genetic variation in Cardiocondyla obscurior ants.</title>
        <authorList>
            <person name="Errbii M."/>
        </authorList>
    </citation>
    <scope>NUCLEOTIDE SEQUENCE [LARGE SCALE GENOMIC DNA]</scope>
    <source>
        <strain evidence="2">Alpha-2009</strain>
        <tissue evidence="2">Whole body</tissue>
    </source>
</reference>
<comment type="caution">
    <text evidence="2">The sequence shown here is derived from an EMBL/GenBank/DDBJ whole genome shotgun (WGS) entry which is preliminary data.</text>
</comment>
<dbReference type="AlphaFoldDB" id="A0AAW2EGK4"/>
<protein>
    <submittedName>
        <fullName evidence="2">Uncharacterized protein</fullName>
    </submittedName>
</protein>
<sequence>MRQVTLRLQVADESARKGTTFSACLAIRIRTTLEDLDGNDDGMPALHPRHPERRRRPRKGIGHRLNISKILPLPPISVIIRTAAGSSVRSGVPPVIARFFLRLFVLRDCVRELLVRGRMARHVPSERMSRPTRRHHASAEQLLANGRILQLR</sequence>
<feature type="compositionally biased region" description="Basic residues" evidence="1">
    <location>
        <begin position="47"/>
        <end position="61"/>
    </location>
</feature>
<organism evidence="2 3">
    <name type="scientific">Cardiocondyla obscurior</name>
    <dbReference type="NCBI Taxonomy" id="286306"/>
    <lineage>
        <taxon>Eukaryota</taxon>
        <taxon>Metazoa</taxon>
        <taxon>Ecdysozoa</taxon>
        <taxon>Arthropoda</taxon>
        <taxon>Hexapoda</taxon>
        <taxon>Insecta</taxon>
        <taxon>Pterygota</taxon>
        <taxon>Neoptera</taxon>
        <taxon>Endopterygota</taxon>
        <taxon>Hymenoptera</taxon>
        <taxon>Apocrita</taxon>
        <taxon>Aculeata</taxon>
        <taxon>Formicoidea</taxon>
        <taxon>Formicidae</taxon>
        <taxon>Myrmicinae</taxon>
        <taxon>Cardiocondyla</taxon>
    </lineage>
</organism>
<dbReference type="Proteomes" id="UP001430953">
    <property type="component" value="Unassembled WGS sequence"/>
</dbReference>
<evidence type="ECO:0000313" key="2">
    <source>
        <dbReference type="EMBL" id="KAL0102065.1"/>
    </source>
</evidence>
<proteinExistence type="predicted"/>
<evidence type="ECO:0000256" key="1">
    <source>
        <dbReference type="SAM" id="MobiDB-lite"/>
    </source>
</evidence>
<keyword evidence="3" id="KW-1185">Reference proteome</keyword>